<keyword evidence="3" id="KW-1185">Reference proteome</keyword>
<dbReference type="RefSeq" id="WP_330108857.1">
    <property type="nucleotide sequence ID" value="NZ_JAZDQT010000003.1"/>
</dbReference>
<evidence type="ECO:0000313" key="3">
    <source>
        <dbReference type="Proteomes" id="UP001336835"/>
    </source>
</evidence>
<reference evidence="2 3" key="1">
    <citation type="submission" date="2024-01" db="EMBL/GenBank/DDBJ databases">
        <title>Pedobacter sp. nov., isolated from fresh soil.</title>
        <authorList>
            <person name="Le N.T.T."/>
        </authorList>
    </citation>
    <scope>NUCLEOTIDE SEQUENCE [LARGE SCALE GENOMIC DNA]</scope>
    <source>
        <strain evidence="2 3">KR3-3</strain>
    </source>
</reference>
<accession>A0ABU7IAQ7</accession>
<feature type="signal peptide" evidence="1">
    <location>
        <begin position="1"/>
        <end position="23"/>
    </location>
</feature>
<protein>
    <recommendedName>
        <fullName evidence="4">Adhesin domain-containing protein</fullName>
    </recommendedName>
</protein>
<name>A0ABU7IAQ7_9SPHI</name>
<evidence type="ECO:0008006" key="4">
    <source>
        <dbReference type="Google" id="ProtNLM"/>
    </source>
</evidence>
<evidence type="ECO:0000256" key="1">
    <source>
        <dbReference type="SAM" id="SignalP"/>
    </source>
</evidence>
<evidence type="ECO:0000313" key="2">
    <source>
        <dbReference type="EMBL" id="MEE1946553.1"/>
    </source>
</evidence>
<comment type="caution">
    <text evidence="2">The sequence shown here is derived from an EMBL/GenBank/DDBJ whole genome shotgun (WGS) entry which is preliminary data.</text>
</comment>
<gene>
    <name evidence="2" type="ORF">VRU48_15615</name>
</gene>
<dbReference type="Proteomes" id="UP001336835">
    <property type="component" value="Unassembled WGS sequence"/>
</dbReference>
<feature type="chain" id="PRO_5046945419" description="Adhesin domain-containing protein" evidence="1">
    <location>
        <begin position="24"/>
        <end position="446"/>
    </location>
</feature>
<dbReference type="EMBL" id="JAZDQT010000003">
    <property type="protein sequence ID" value="MEE1946553.1"/>
    <property type="molecule type" value="Genomic_DNA"/>
</dbReference>
<sequence length="446" mass="47447">MKRIKNVALGVSGLLLLATQVNALQTGEITATSPAAPAAPVVSTAVAKNSSSKASQISVSNSSSVSYSYSSSQDADDPMRAKTFSKSFSVDRSDKVNLNNQYGGMTIKTWDKNEVKVDVDIKAYANTEEAAQRLLDNTNINASKSGDVVSFRTSIGDGNKGSGSRNGKRWRQEVKVYYTVYMPATNALTASQEYGSIVMDSFAGPTSLKVQYGNLTAGDLSNANNYISVQYGKCVLQDLNQARIRHQYGGGLTIASVGTLDLDAQYTSANITTIKNSATIKHQYGSGLTIGTAGTLNLDLQYTSVNIGTVRNASVIRHQYGSGITIGSAGPLDLDVQYATVKIANLHGNLGTKIQYGSLSANNIDAASRNINVNAEYSSVALGFDAGYSADFDVAVSYNSFKYGSNVTARKTNDDDDQTKRYTGQIGKGGSSKVMVRSAYNSVTFR</sequence>
<proteinExistence type="predicted"/>
<keyword evidence="1" id="KW-0732">Signal</keyword>
<organism evidence="2 3">
    <name type="scientific">Pedobacter albus</name>
    <dbReference type="NCBI Taxonomy" id="3113905"/>
    <lineage>
        <taxon>Bacteria</taxon>
        <taxon>Pseudomonadati</taxon>
        <taxon>Bacteroidota</taxon>
        <taxon>Sphingobacteriia</taxon>
        <taxon>Sphingobacteriales</taxon>
        <taxon>Sphingobacteriaceae</taxon>
        <taxon>Pedobacter</taxon>
    </lineage>
</organism>